<evidence type="ECO:0000313" key="1">
    <source>
        <dbReference type="EMBL" id="KAG5179792.1"/>
    </source>
</evidence>
<dbReference type="Proteomes" id="UP000664859">
    <property type="component" value="Unassembled WGS sequence"/>
</dbReference>
<sequence>MSSMYVTLQHTYACECSSTEVIAVSRNSHTCVLAILRTIFSGLTFNYYDPQKRWYLGGDDWIDNWSCGTGVSDFRVEKWLVNERLTTYHYDFDTFLKRKVIREQLTSAAVRQLLLAWRASVLEDIVVPADLAAISVTKDCLVLLDDRKKWVQRHGSTEPYPGGAYAEL</sequence>
<accession>A0A835YQQ3</accession>
<comment type="caution">
    <text evidence="1">The sequence shown here is derived from an EMBL/GenBank/DDBJ whole genome shotgun (WGS) entry which is preliminary data.</text>
</comment>
<gene>
    <name evidence="1" type="ORF">JKP88DRAFT_273627</name>
</gene>
<name>A0A835YQQ3_9STRA</name>
<dbReference type="AlphaFoldDB" id="A0A835YQQ3"/>
<reference evidence="1" key="1">
    <citation type="submission" date="2021-02" db="EMBL/GenBank/DDBJ databases">
        <title>First Annotated Genome of the Yellow-green Alga Tribonema minus.</title>
        <authorList>
            <person name="Mahan K.M."/>
        </authorList>
    </citation>
    <scope>NUCLEOTIDE SEQUENCE</scope>
    <source>
        <strain evidence="1">UTEX B ZZ1240</strain>
    </source>
</reference>
<protein>
    <submittedName>
        <fullName evidence="1">Uncharacterized protein</fullName>
    </submittedName>
</protein>
<evidence type="ECO:0000313" key="2">
    <source>
        <dbReference type="Proteomes" id="UP000664859"/>
    </source>
</evidence>
<dbReference type="EMBL" id="JAFCMP010000445">
    <property type="protein sequence ID" value="KAG5179792.1"/>
    <property type="molecule type" value="Genomic_DNA"/>
</dbReference>
<proteinExistence type="predicted"/>
<keyword evidence="2" id="KW-1185">Reference proteome</keyword>
<organism evidence="1 2">
    <name type="scientific">Tribonema minus</name>
    <dbReference type="NCBI Taxonomy" id="303371"/>
    <lineage>
        <taxon>Eukaryota</taxon>
        <taxon>Sar</taxon>
        <taxon>Stramenopiles</taxon>
        <taxon>Ochrophyta</taxon>
        <taxon>PX clade</taxon>
        <taxon>Xanthophyceae</taxon>
        <taxon>Tribonematales</taxon>
        <taxon>Tribonemataceae</taxon>
        <taxon>Tribonema</taxon>
    </lineage>
</organism>